<dbReference type="InterPro" id="IPR008927">
    <property type="entry name" value="6-PGluconate_DH-like_C_sf"/>
</dbReference>
<dbReference type="PANTHER" id="PTHR23309:SF49">
    <property type="entry name" value="PEROXISOMAL BIFUNCTIONAL ENZYME"/>
    <property type="match status" value="1"/>
</dbReference>
<dbReference type="Pfam" id="PF00725">
    <property type="entry name" value="3HCDH"/>
    <property type="match status" value="2"/>
</dbReference>
<evidence type="ECO:0000259" key="6">
    <source>
        <dbReference type="Pfam" id="PF02737"/>
    </source>
</evidence>
<dbReference type="EMBL" id="AQQX01000009">
    <property type="protein sequence ID" value="KGM47577.1"/>
    <property type="molecule type" value="Genomic_DNA"/>
</dbReference>
<dbReference type="PANTHER" id="PTHR23309">
    <property type="entry name" value="3-HYDROXYACYL-COA DEHYROGENASE"/>
    <property type="match status" value="1"/>
</dbReference>
<dbReference type="FunFam" id="1.10.1040.50:FF:000006">
    <property type="entry name" value="Peroxisomal bifunctional enzyme"/>
    <property type="match status" value="1"/>
</dbReference>
<dbReference type="Gene3D" id="1.10.1040.50">
    <property type="match status" value="1"/>
</dbReference>
<dbReference type="GO" id="GO:0016829">
    <property type="term" value="F:lyase activity"/>
    <property type="evidence" value="ECO:0007669"/>
    <property type="project" value="UniProtKB-KW"/>
</dbReference>
<dbReference type="RefSeq" id="WP_043752046.1">
    <property type="nucleotide sequence ID" value="NZ_AQQX01000009.1"/>
</dbReference>
<dbReference type="GO" id="GO:0070403">
    <property type="term" value="F:NAD+ binding"/>
    <property type="evidence" value="ECO:0007669"/>
    <property type="project" value="InterPro"/>
</dbReference>
<organism evidence="7 8">
    <name type="scientific">Pseudooceanicola atlanticus</name>
    <dbReference type="NCBI Taxonomy" id="1461694"/>
    <lineage>
        <taxon>Bacteria</taxon>
        <taxon>Pseudomonadati</taxon>
        <taxon>Pseudomonadota</taxon>
        <taxon>Alphaproteobacteria</taxon>
        <taxon>Rhodobacterales</taxon>
        <taxon>Paracoccaceae</taxon>
        <taxon>Pseudooceanicola</taxon>
    </lineage>
</organism>
<evidence type="ECO:0000256" key="3">
    <source>
        <dbReference type="ARBA" id="ARBA00023239"/>
    </source>
</evidence>
<reference evidence="7 8" key="1">
    <citation type="journal article" date="2015" name="Antonie Van Leeuwenhoek">
        <title>Pseudooceanicola atlanticus gen. nov. sp. nov., isolated from surface seawater of the Atlantic Ocean and reclassification of Oceanicola batsensis, Oceanicola marinus, Oceanicola nitratireducens, Oceanicola nanhaiensis, Oceanicola antarcticus and Oceanicola flagellatus, as Pseudooceanicola batsensis comb. nov., Pseudooceanicola marinus comb. nov., Pseudooceanicola nitratireducens comb. nov., Pseudooceanicola nanhaiensis comb. nov., Pseudooceanicola antarcticus comb. nov., and Pseudooceanicola flagellatus comb. nov.</title>
        <authorList>
            <person name="Lai Q."/>
            <person name="Li G."/>
            <person name="Liu X."/>
            <person name="Du Y."/>
            <person name="Sun F."/>
            <person name="Shao Z."/>
        </authorList>
    </citation>
    <scope>NUCLEOTIDE SEQUENCE [LARGE SCALE GENOMIC DNA]</scope>
    <source>
        <strain evidence="7 8">22II-s11g</strain>
    </source>
</reference>
<dbReference type="GO" id="GO:0016853">
    <property type="term" value="F:isomerase activity"/>
    <property type="evidence" value="ECO:0007669"/>
    <property type="project" value="UniProtKB-KW"/>
</dbReference>
<dbReference type="OrthoDB" id="9771883at2"/>
<keyword evidence="1" id="KW-0560">Oxidoreductase</keyword>
<keyword evidence="2" id="KW-0413">Isomerase</keyword>
<keyword evidence="4" id="KW-0511">Multifunctional enzyme</keyword>
<feature type="domain" description="3-hydroxyacyl-CoA dehydrogenase C-terminal" evidence="5">
    <location>
        <begin position="336"/>
        <end position="417"/>
    </location>
</feature>
<name>A0A0A0EED0_9RHOB</name>
<dbReference type="SUPFAM" id="SSF51735">
    <property type="entry name" value="NAD(P)-binding Rossmann-fold domains"/>
    <property type="match status" value="1"/>
</dbReference>
<dbReference type="SUPFAM" id="SSF48179">
    <property type="entry name" value="6-phosphogluconate dehydrogenase C-terminal domain-like"/>
    <property type="match status" value="2"/>
</dbReference>
<accession>A0A0A0EED0</accession>
<dbReference type="STRING" id="1461694.ATO9_17200"/>
<gene>
    <name evidence="7" type="ORF">ATO9_17200</name>
</gene>
<dbReference type="AlphaFoldDB" id="A0A0A0EED0"/>
<keyword evidence="3" id="KW-0456">Lyase</keyword>
<dbReference type="Gene3D" id="3.40.50.720">
    <property type="entry name" value="NAD(P)-binding Rossmann-like Domain"/>
    <property type="match status" value="1"/>
</dbReference>
<dbReference type="Proteomes" id="UP000030004">
    <property type="component" value="Unassembled WGS sequence"/>
</dbReference>
<evidence type="ECO:0000313" key="8">
    <source>
        <dbReference type="Proteomes" id="UP000030004"/>
    </source>
</evidence>
<keyword evidence="8" id="KW-1185">Reference proteome</keyword>
<dbReference type="GO" id="GO:0003857">
    <property type="term" value="F:(3S)-3-hydroxyacyl-CoA dehydrogenase (NAD+) activity"/>
    <property type="evidence" value="ECO:0007669"/>
    <property type="project" value="TreeGrafter"/>
</dbReference>
<dbReference type="GO" id="GO:0006635">
    <property type="term" value="P:fatty acid beta-oxidation"/>
    <property type="evidence" value="ECO:0007669"/>
    <property type="project" value="TreeGrafter"/>
</dbReference>
<comment type="caution">
    <text evidence="7">The sequence shown here is derived from an EMBL/GenBank/DDBJ whole genome shotgun (WGS) entry which is preliminary data.</text>
</comment>
<protein>
    <submittedName>
        <fullName evidence="7">3-hydroxyacyl-CoA dehydrogenase</fullName>
    </submittedName>
</protein>
<evidence type="ECO:0000256" key="1">
    <source>
        <dbReference type="ARBA" id="ARBA00023002"/>
    </source>
</evidence>
<evidence type="ECO:0000259" key="5">
    <source>
        <dbReference type="Pfam" id="PF00725"/>
    </source>
</evidence>
<dbReference type="InterPro" id="IPR006108">
    <property type="entry name" value="3HC_DH_C"/>
</dbReference>
<feature type="domain" description="3-hydroxyacyl-CoA dehydrogenase C-terminal" evidence="5">
    <location>
        <begin position="218"/>
        <end position="302"/>
    </location>
</feature>
<dbReference type="Pfam" id="PF02737">
    <property type="entry name" value="3HCDH_N"/>
    <property type="match status" value="1"/>
</dbReference>
<dbReference type="FunFam" id="3.40.50.720:FF:000009">
    <property type="entry name" value="Fatty oxidation complex, alpha subunit"/>
    <property type="match status" value="1"/>
</dbReference>
<dbReference type="eggNOG" id="COG1250">
    <property type="taxonomic scope" value="Bacteria"/>
</dbReference>
<sequence>MTDANQQAVSDYVATAGKLAWEVPGLAPGTELREIRKVGIIGAGTMGGGIAMNFATAEYPVTIVETRQEALDRGLGVVRKNYQRSADKGRFPQDEVEARMGRLTGTLNMDDLADCDLVIEAVFENMEIKKEIFGNLDRIVKQGAILATNTSGLDIDEIASATKRPKDVIGLHFFSPANVMKLLEIVRADDTADDVVATSMDIAKKINKIAALVGVCPGFVGNRILRQRQMQANKLLYKGVMPWDIDAAINEFGFKMGPYQMSDLAGLDIGWSKGAKTQNPIRDALCEMDRRGQKTGAGYYDYDEARNRTPSDVTAQVIRDITGAEPSTMTRDEIIETCIFPMINEGVKILEDNKAQRASDIDVIWLNGYGWPVDKGGPMFYGDMVGARAVLDRMEKLGAEDPDFAPADTLRKLASDGGRFTDLDLGGLKTGKGA</sequence>
<dbReference type="InterPro" id="IPR036291">
    <property type="entry name" value="NAD(P)-bd_dom_sf"/>
</dbReference>
<feature type="domain" description="3-hydroxyacyl-CoA dehydrogenase NAD binding" evidence="6">
    <location>
        <begin position="37"/>
        <end position="213"/>
    </location>
</feature>
<dbReference type="InterPro" id="IPR006176">
    <property type="entry name" value="3-OHacyl-CoA_DH_NAD-bd"/>
</dbReference>
<evidence type="ECO:0000256" key="4">
    <source>
        <dbReference type="ARBA" id="ARBA00023268"/>
    </source>
</evidence>
<evidence type="ECO:0000313" key="7">
    <source>
        <dbReference type="EMBL" id="KGM47577.1"/>
    </source>
</evidence>
<proteinExistence type="predicted"/>
<evidence type="ECO:0000256" key="2">
    <source>
        <dbReference type="ARBA" id="ARBA00023235"/>
    </source>
</evidence>